<feature type="compositionally biased region" description="Low complexity" evidence="1">
    <location>
        <begin position="1"/>
        <end position="14"/>
    </location>
</feature>
<proteinExistence type="predicted"/>
<feature type="compositionally biased region" description="Low complexity" evidence="1">
    <location>
        <begin position="96"/>
        <end position="105"/>
    </location>
</feature>
<protein>
    <submittedName>
        <fullName evidence="2">Uncharacterized protein</fullName>
    </submittedName>
</protein>
<evidence type="ECO:0000256" key="1">
    <source>
        <dbReference type="SAM" id="MobiDB-lite"/>
    </source>
</evidence>
<evidence type="ECO:0000313" key="3">
    <source>
        <dbReference type="Proteomes" id="UP000026960"/>
    </source>
</evidence>
<dbReference type="AlphaFoldDB" id="A0A0D3EL25"/>
<sequence length="385" mass="40649">MGLSGLAGWSGASAMPTGSPATNREKAACVSRALARGSAVDSTSAPISASDEPALASSEPDSSAASGEAQGPCGPHVRRSLGGARRQAWSPGHGSGEAAVEAEAAVAKRRRGVGPRGSGNESGGSRRSGSISRRSGRRVRWGGWGLQVPGLVFTGRMSIKEKGIREHRVETQIRWEDAAQEGDVVLCGAQGGDRVFSMVFDPGNHRNRIKQTQGHLSIMYFQHLHPSHLSPTAKAKANSARRPGAQAQLALIAIAKTLAIPASNPQCNSMLLLHQLGTQQAAERKPITQILHGSNRPTLEYGNDFLKTEGGFGDCLIPIRVIQTDPNHQTAPPAAGICLSLYNSSPLVTDNGILDSLEARQIYKSVAATVLYKIVVVLKTRTEVK</sequence>
<dbReference type="Gramene" id="OBART01G07250.1">
    <property type="protein sequence ID" value="OBART01G07250.1"/>
    <property type="gene ID" value="OBART01G07250"/>
</dbReference>
<keyword evidence="3" id="KW-1185">Reference proteome</keyword>
<dbReference type="PaxDb" id="65489-OBART01G07250.1"/>
<organism evidence="2">
    <name type="scientific">Oryza barthii</name>
    <dbReference type="NCBI Taxonomy" id="65489"/>
    <lineage>
        <taxon>Eukaryota</taxon>
        <taxon>Viridiplantae</taxon>
        <taxon>Streptophyta</taxon>
        <taxon>Embryophyta</taxon>
        <taxon>Tracheophyta</taxon>
        <taxon>Spermatophyta</taxon>
        <taxon>Magnoliopsida</taxon>
        <taxon>Liliopsida</taxon>
        <taxon>Poales</taxon>
        <taxon>Poaceae</taxon>
        <taxon>BOP clade</taxon>
        <taxon>Oryzoideae</taxon>
        <taxon>Oryzeae</taxon>
        <taxon>Oryzinae</taxon>
        <taxon>Oryza</taxon>
    </lineage>
</organism>
<dbReference type="EnsemblPlants" id="OBART01G07250.1">
    <property type="protein sequence ID" value="OBART01G07250.1"/>
    <property type="gene ID" value="OBART01G07250"/>
</dbReference>
<evidence type="ECO:0000313" key="2">
    <source>
        <dbReference type="EnsemblPlants" id="OBART01G07250.1"/>
    </source>
</evidence>
<accession>A0A0D3EL25</accession>
<name>A0A0D3EL25_9ORYZ</name>
<feature type="compositionally biased region" description="Low complexity" evidence="1">
    <location>
        <begin position="123"/>
        <end position="133"/>
    </location>
</feature>
<dbReference type="HOGENOM" id="CLU_718390_0_0_1"/>
<dbReference type="Proteomes" id="UP000026960">
    <property type="component" value="Chromosome 1"/>
</dbReference>
<reference evidence="2" key="2">
    <citation type="submission" date="2015-03" db="UniProtKB">
        <authorList>
            <consortium name="EnsemblPlants"/>
        </authorList>
    </citation>
    <scope>IDENTIFICATION</scope>
</reference>
<feature type="region of interest" description="Disordered" evidence="1">
    <location>
        <begin position="1"/>
        <end position="136"/>
    </location>
</feature>
<reference evidence="2" key="1">
    <citation type="journal article" date="2009" name="Rice">
        <title>De Novo Next Generation Sequencing of Plant Genomes.</title>
        <authorList>
            <person name="Rounsley S."/>
            <person name="Marri P.R."/>
            <person name="Yu Y."/>
            <person name="He R."/>
            <person name="Sisneros N."/>
            <person name="Goicoechea J.L."/>
            <person name="Lee S.J."/>
            <person name="Angelova A."/>
            <person name="Kudrna D."/>
            <person name="Luo M."/>
            <person name="Affourtit J."/>
            <person name="Desany B."/>
            <person name="Knight J."/>
            <person name="Niazi F."/>
            <person name="Egholm M."/>
            <person name="Wing R.A."/>
        </authorList>
    </citation>
    <scope>NUCLEOTIDE SEQUENCE [LARGE SCALE GENOMIC DNA]</scope>
    <source>
        <strain evidence="2">cv. IRGC 105608</strain>
    </source>
</reference>